<evidence type="ECO:0000313" key="4">
    <source>
        <dbReference type="Proteomes" id="UP001211907"/>
    </source>
</evidence>
<evidence type="ECO:0000313" key="3">
    <source>
        <dbReference type="EMBL" id="KAJ3133152.1"/>
    </source>
</evidence>
<proteinExistence type="inferred from homology"/>
<evidence type="ECO:0000256" key="1">
    <source>
        <dbReference type="ARBA" id="ARBA00008889"/>
    </source>
</evidence>
<protein>
    <submittedName>
        <fullName evidence="3">mRNA turnover 4</fullName>
    </submittedName>
</protein>
<dbReference type="EMBL" id="JADGJH010000226">
    <property type="protein sequence ID" value="KAJ3133152.1"/>
    <property type="molecule type" value="Genomic_DNA"/>
</dbReference>
<dbReference type="Proteomes" id="UP001211907">
    <property type="component" value="Unassembled WGS sequence"/>
</dbReference>
<feature type="compositionally biased region" description="Acidic residues" evidence="2">
    <location>
        <begin position="202"/>
        <end position="220"/>
    </location>
</feature>
<dbReference type="InterPro" id="IPR051742">
    <property type="entry name" value="Ribosome_Assembly_uL10"/>
</dbReference>
<name>A0AAD5XKV3_9FUNG</name>
<accession>A0AAD5XKV3</accession>
<dbReference type="GO" id="GO:0042273">
    <property type="term" value="P:ribosomal large subunit biogenesis"/>
    <property type="evidence" value="ECO:0007669"/>
    <property type="project" value="TreeGrafter"/>
</dbReference>
<dbReference type="GO" id="GO:0006364">
    <property type="term" value="P:rRNA processing"/>
    <property type="evidence" value="ECO:0007669"/>
    <property type="project" value="TreeGrafter"/>
</dbReference>
<dbReference type="GO" id="GO:0000956">
    <property type="term" value="P:nuclear-transcribed mRNA catabolic process"/>
    <property type="evidence" value="ECO:0007669"/>
    <property type="project" value="TreeGrafter"/>
</dbReference>
<dbReference type="GO" id="GO:0003723">
    <property type="term" value="F:RNA binding"/>
    <property type="evidence" value="ECO:0007669"/>
    <property type="project" value="TreeGrafter"/>
</dbReference>
<dbReference type="AlphaFoldDB" id="A0AAD5XKV3"/>
<dbReference type="PANTHER" id="PTHR45841:SF1">
    <property type="entry name" value="MRNA TURNOVER PROTEIN 4 HOMOLOG"/>
    <property type="match status" value="1"/>
</dbReference>
<organism evidence="3 4">
    <name type="scientific">Physocladia obscura</name>
    <dbReference type="NCBI Taxonomy" id="109957"/>
    <lineage>
        <taxon>Eukaryota</taxon>
        <taxon>Fungi</taxon>
        <taxon>Fungi incertae sedis</taxon>
        <taxon>Chytridiomycota</taxon>
        <taxon>Chytridiomycota incertae sedis</taxon>
        <taxon>Chytridiomycetes</taxon>
        <taxon>Chytridiales</taxon>
        <taxon>Chytriomycetaceae</taxon>
        <taxon>Physocladia</taxon>
    </lineage>
</organism>
<feature type="region of interest" description="Disordered" evidence="2">
    <location>
        <begin position="201"/>
        <end position="220"/>
    </location>
</feature>
<sequence>MPKSKRNKVAALTWTEKKGKVEKMILFDKVRAAVDANTHAYIISVSNMRNSILKTMRTGLKHDSSSANSSVAFFFGNNRVIAKSLGRPDREHEYKDGLRFLGENLKVDAKKTRHYSAFSEYTYIDVARNGVKATKTVTIQAGPVIRRVEAVDIGEIDESLAPSYLPESSSSGTRCYYMAKFNVLIVGHWSEDVGYENVDGIAENDDADDDKDEAVEMDDE</sequence>
<dbReference type="GO" id="GO:0030687">
    <property type="term" value="C:preribosome, large subunit precursor"/>
    <property type="evidence" value="ECO:0007669"/>
    <property type="project" value="TreeGrafter"/>
</dbReference>
<dbReference type="InterPro" id="IPR043141">
    <property type="entry name" value="Ribosomal_uL10-like_sf"/>
</dbReference>
<comment type="caution">
    <text evidence="3">The sequence shown here is derived from an EMBL/GenBank/DDBJ whole genome shotgun (WGS) entry which is preliminary data.</text>
</comment>
<reference evidence="3" key="1">
    <citation type="submission" date="2020-05" db="EMBL/GenBank/DDBJ databases">
        <title>Phylogenomic resolution of chytrid fungi.</title>
        <authorList>
            <person name="Stajich J.E."/>
            <person name="Amses K."/>
            <person name="Simmons R."/>
            <person name="Seto K."/>
            <person name="Myers J."/>
            <person name="Bonds A."/>
            <person name="Quandt C.A."/>
            <person name="Barry K."/>
            <person name="Liu P."/>
            <person name="Grigoriev I."/>
            <person name="Longcore J.E."/>
            <person name="James T.Y."/>
        </authorList>
    </citation>
    <scope>NUCLEOTIDE SEQUENCE</scope>
    <source>
        <strain evidence="3">JEL0513</strain>
    </source>
</reference>
<comment type="similarity">
    <text evidence="1">Belongs to the universal ribosomal protein uL10 family.</text>
</comment>
<dbReference type="Gene3D" id="3.30.70.1730">
    <property type="match status" value="1"/>
</dbReference>
<evidence type="ECO:0000256" key="2">
    <source>
        <dbReference type="SAM" id="MobiDB-lite"/>
    </source>
</evidence>
<dbReference type="GO" id="GO:0005730">
    <property type="term" value="C:nucleolus"/>
    <property type="evidence" value="ECO:0007669"/>
    <property type="project" value="TreeGrafter"/>
</dbReference>
<dbReference type="PANTHER" id="PTHR45841">
    <property type="entry name" value="MRNA TURNOVER PROTEIN 4 MRTO4"/>
    <property type="match status" value="1"/>
</dbReference>
<gene>
    <name evidence="3" type="primary">MRTO4_1</name>
    <name evidence="3" type="ORF">HK100_004650</name>
</gene>
<keyword evidence="4" id="KW-1185">Reference proteome</keyword>